<dbReference type="AlphaFoldDB" id="A0A165LXB1"/>
<reference evidence="2 3" key="1">
    <citation type="journal article" date="2016" name="Mol. Biol. Evol.">
        <title>Comparative Genomics of Early-Diverging Mushroom-Forming Fungi Provides Insights into the Origins of Lignocellulose Decay Capabilities.</title>
        <authorList>
            <person name="Nagy L.G."/>
            <person name="Riley R."/>
            <person name="Tritt A."/>
            <person name="Adam C."/>
            <person name="Daum C."/>
            <person name="Floudas D."/>
            <person name="Sun H."/>
            <person name="Yadav J.S."/>
            <person name="Pangilinan J."/>
            <person name="Larsson K.H."/>
            <person name="Matsuura K."/>
            <person name="Barry K."/>
            <person name="Labutti K."/>
            <person name="Kuo R."/>
            <person name="Ohm R.A."/>
            <person name="Bhattacharya S.S."/>
            <person name="Shirouzu T."/>
            <person name="Yoshinaga Y."/>
            <person name="Martin F.M."/>
            <person name="Grigoriev I.V."/>
            <person name="Hibbett D.S."/>
        </authorList>
    </citation>
    <scope>NUCLEOTIDE SEQUENCE [LARGE SCALE GENOMIC DNA]</scope>
    <source>
        <strain evidence="2 3">HHB12029</strain>
    </source>
</reference>
<sequence length="309" mass="34186">MPDNESSANEHSENDVDSESGKHLCDCGCELLVDDQTERRHWRLRRQGKAIASRTGSVFVPPANAQPALQRGGRQYATRRGSSSASSDSSMSSASSPGPETGPIHADSHDTDHSQPSYTQPDDDVEPDGAVDSDSDTNDEPRPSLRQYSDAQRRKMQPSIVDISDDDEEPGSGESDASSESSFWSDEESVHGDDLFADANDDGLSAWEKLNEDFVREIAKLDETYGLSNDDLRVLREFAFKTENEILRKTYGNMSKYFPELELGSHATNRSRMSFLSTIGENPETLPEPGGHFRDLHLSNHIANLHPAW</sequence>
<feature type="compositionally biased region" description="Acidic residues" evidence="1">
    <location>
        <begin position="121"/>
        <end position="138"/>
    </location>
</feature>
<accession>A0A165LXB1</accession>
<feature type="compositionally biased region" description="Low complexity" evidence="1">
    <location>
        <begin position="172"/>
        <end position="184"/>
    </location>
</feature>
<name>A0A165LXB1_EXIGL</name>
<proteinExistence type="predicted"/>
<feature type="region of interest" description="Disordered" evidence="1">
    <location>
        <begin position="48"/>
        <end position="189"/>
    </location>
</feature>
<evidence type="ECO:0000256" key="1">
    <source>
        <dbReference type="SAM" id="MobiDB-lite"/>
    </source>
</evidence>
<dbReference type="InParanoid" id="A0A165LXB1"/>
<evidence type="ECO:0000313" key="3">
    <source>
        <dbReference type="Proteomes" id="UP000077266"/>
    </source>
</evidence>
<gene>
    <name evidence="2" type="ORF">EXIGLDRAFT_832154</name>
</gene>
<feature type="compositionally biased region" description="Low complexity" evidence="1">
    <location>
        <begin position="82"/>
        <end position="96"/>
    </location>
</feature>
<organism evidence="2 3">
    <name type="scientific">Exidia glandulosa HHB12029</name>
    <dbReference type="NCBI Taxonomy" id="1314781"/>
    <lineage>
        <taxon>Eukaryota</taxon>
        <taxon>Fungi</taxon>
        <taxon>Dikarya</taxon>
        <taxon>Basidiomycota</taxon>
        <taxon>Agaricomycotina</taxon>
        <taxon>Agaricomycetes</taxon>
        <taxon>Auriculariales</taxon>
        <taxon>Exidiaceae</taxon>
        <taxon>Exidia</taxon>
    </lineage>
</organism>
<evidence type="ECO:0000313" key="2">
    <source>
        <dbReference type="EMBL" id="KZV98457.1"/>
    </source>
</evidence>
<protein>
    <submittedName>
        <fullName evidence="2">Uncharacterized protein</fullName>
    </submittedName>
</protein>
<feature type="region of interest" description="Disordered" evidence="1">
    <location>
        <begin position="1"/>
        <end position="21"/>
    </location>
</feature>
<dbReference type="Proteomes" id="UP000077266">
    <property type="component" value="Unassembled WGS sequence"/>
</dbReference>
<dbReference type="EMBL" id="KV425918">
    <property type="protein sequence ID" value="KZV98457.1"/>
    <property type="molecule type" value="Genomic_DNA"/>
</dbReference>
<feature type="compositionally biased region" description="Basic and acidic residues" evidence="1">
    <location>
        <begin position="8"/>
        <end position="21"/>
    </location>
</feature>
<keyword evidence="3" id="KW-1185">Reference proteome</keyword>